<gene>
    <name evidence="1" type="ORF">AFUS01_LOCUS4985</name>
</gene>
<evidence type="ECO:0000313" key="1">
    <source>
        <dbReference type="EMBL" id="CAG7710008.1"/>
    </source>
</evidence>
<organism evidence="1 2">
    <name type="scientific">Allacma fusca</name>
    <dbReference type="NCBI Taxonomy" id="39272"/>
    <lineage>
        <taxon>Eukaryota</taxon>
        <taxon>Metazoa</taxon>
        <taxon>Ecdysozoa</taxon>
        <taxon>Arthropoda</taxon>
        <taxon>Hexapoda</taxon>
        <taxon>Collembola</taxon>
        <taxon>Symphypleona</taxon>
        <taxon>Sminthuridae</taxon>
        <taxon>Allacma</taxon>
    </lineage>
</organism>
<keyword evidence="2" id="KW-1185">Reference proteome</keyword>
<dbReference type="EMBL" id="CAJVCH010031598">
    <property type="protein sequence ID" value="CAG7710008.1"/>
    <property type="molecule type" value="Genomic_DNA"/>
</dbReference>
<dbReference type="AlphaFoldDB" id="A0A8J2J9N3"/>
<dbReference type="Proteomes" id="UP000708208">
    <property type="component" value="Unassembled WGS sequence"/>
</dbReference>
<reference evidence="1" key="1">
    <citation type="submission" date="2021-06" db="EMBL/GenBank/DDBJ databases">
        <authorList>
            <person name="Hodson N. C."/>
            <person name="Mongue J. A."/>
            <person name="Jaron S. K."/>
        </authorList>
    </citation>
    <scope>NUCLEOTIDE SEQUENCE</scope>
</reference>
<feature type="non-terminal residue" evidence="1">
    <location>
        <position position="1"/>
    </location>
</feature>
<comment type="caution">
    <text evidence="1">The sequence shown here is derived from an EMBL/GenBank/DDBJ whole genome shotgun (WGS) entry which is preliminary data.</text>
</comment>
<dbReference type="OrthoDB" id="5969272at2759"/>
<sequence length="116" mass="12668">MGWGGGETLPNNSLYFGTFKPEEYSPAVHNGQYRCSVMNPVGTLLSSIFSVRAIVDHAFEVYIADGGSDGSEAVEGNPTILHCDVSPSFYKEFIQITSWKSVDQFGYETEIQSDGS</sequence>
<protein>
    <submittedName>
        <fullName evidence="1">Uncharacterized protein</fullName>
    </submittedName>
</protein>
<accession>A0A8J2J9N3</accession>
<name>A0A8J2J9N3_9HEXA</name>
<evidence type="ECO:0000313" key="2">
    <source>
        <dbReference type="Proteomes" id="UP000708208"/>
    </source>
</evidence>
<proteinExistence type="predicted"/>